<keyword evidence="2" id="KW-0378">Hydrolase</keyword>
<reference evidence="2 3" key="1">
    <citation type="submission" date="2020-07" db="EMBL/GenBank/DDBJ databases">
        <title>Bacterium isolated from marien macroalgae.</title>
        <authorList>
            <person name="Zhu K."/>
            <person name="Lu D."/>
            <person name="Du Z."/>
        </authorList>
    </citation>
    <scope>NUCLEOTIDE SEQUENCE [LARGE SCALE GENOMIC DNA]</scope>
    <source>
        <strain evidence="2 3">3-1745</strain>
    </source>
</reference>
<dbReference type="Proteomes" id="UP000538931">
    <property type="component" value="Unassembled WGS sequence"/>
</dbReference>
<gene>
    <name evidence="2" type="ORF">H1S06_14520</name>
</gene>
<name>A0A7W1X0F1_9GAMM</name>
<dbReference type="GO" id="GO:0016787">
    <property type="term" value="F:hydrolase activity"/>
    <property type="evidence" value="ECO:0007669"/>
    <property type="project" value="UniProtKB-KW"/>
</dbReference>
<dbReference type="PANTHER" id="PTHR11614">
    <property type="entry name" value="PHOSPHOLIPASE-RELATED"/>
    <property type="match status" value="1"/>
</dbReference>
<accession>A0A7W1X0F1</accession>
<dbReference type="InterPro" id="IPR029058">
    <property type="entry name" value="AB_hydrolase_fold"/>
</dbReference>
<dbReference type="Pfam" id="PF12146">
    <property type="entry name" value="Hydrolase_4"/>
    <property type="match status" value="1"/>
</dbReference>
<dbReference type="InterPro" id="IPR051044">
    <property type="entry name" value="MAG_DAG_Lipase"/>
</dbReference>
<organism evidence="2 3">
    <name type="scientific">Marinobacterium marinum</name>
    <dbReference type="NCBI Taxonomy" id="2756129"/>
    <lineage>
        <taxon>Bacteria</taxon>
        <taxon>Pseudomonadati</taxon>
        <taxon>Pseudomonadota</taxon>
        <taxon>Gammaproteobacteria</taxon>
        <taxon>Oceanospirillales</taxon>
        <taxon>Oceanospirillaceae</taxon>
        <taxon>Marinobacterium</taxon>
    </lineage>
</organism>
<dbReference type="AlphaFoldDB" id="A0A7W1X0F1"/>
<dbReference type="InterPro" id="IPR022742">
    <property type="entry name" value="Hydrolase_4"/>
</dbReference>
<comment type="caution">
    <text evidence="2">The sequence shown here is derived from an EMBL/GenBank/DDBJ whole genome shotgun (WGS) entry which is preliminary data.</text>
</comment>
<dbReference type="Gene3D" id="3.40.50.1820">
    <property type="entry name" value="alpha/beta hydrolase"/>
    <property type="match status" value="1"/>
</dbReference>
<sequence length="300" mass="33599">MNRKREENIDLQRLELRNKLGITECLQQREVVSVGGLPLHTEYYHHDVEAPLLLFLPGIGTYSELYAELLAGLCKQGYNVVGLDLRGHGYSGGTRGLYTVEQVVADCRAVIDHYRQRVQGPVYLYGYSIGALLAVALAEQDTRVEAVVCGTLLVPDVAPDMMHQVGWSWIWGSALLMPGVPLPMKSFIDYDRLLAGHPAGEEINADTRIVFDYPLKTLSSLFTHHLGVLRHRYDFRGLIVHGDRDEVLPLSYSERIQAALAHPFALQPVAGEGHMLPWDNPQALIRIISTWLREKPVTKA</sequence>
<evidence type="ECO:0000313" key="3">
    <source>
        <dbReference type="Proteomes" id="UP000538931"/>
    </source>
</evidence>
<protein>
    <submittedName>
        <fullName evidence="2">Alpha/beta hydrolase</fullName>
    </submittedName>
</protein>
<feature type="domain" description="Serine aminopeptidase S33" evidence="1">
    <location>
        <begin position="52"/>
        <end position="262"/>
    </location>
</feature>
<evidence type="ECO:0000313" key="2">
    <source>
        <dbReference type="EMBL" id="MBA4503568.1"/>
    </source>
</evidence>
<dbReference type="RefSeq" id="WP_181741480.1">
    <property type="nucleotide sequence ID" value="NZ_JACEMT010000055.1"/>
</dbReference>
<dbReference type="InterPro" id="IPR000073">
    <property type="entry name" value="AB_hydrolase_1"/>
</dbReference>
<dbReference type="PRINTS" id="PR00111">
    <property type="entry name" value="ABHYDROLASE"/>
</dbReference>
<dbReference type="SUPFAM" id="SSF53474">
    <property type="entry name" value="alpha/beta-Hydrolases"/>
    <property type="match status" value="1"/>
</dbReference>
<dbReference type="EMBL" id="JACEMT010000055">
    <property type="protein sequence ID" value="MBA4503568.1"/>
    <property type="molecule type" value="Genomic_DNA"/>
</dbReference>
<keyword evidence="3" id="KW-1185">Reference proteome</keyword>
<evidence type="ECO:0000259" key="1">
    <source>
        <dbReference type="Pfam" id="PF12146"/>
    </source>
</evidence>
<proteinExistence type="predicted"/>